<dbReference type="InterPro" id="IPR009875">
    <property type="entry name" value="PilZ_domain"/>
</dbReference>
<dbReference type="Proteomes" id="UP000011922">
    <property type="component" value="Unassembled WGS sequence"/>
</dbReference>
<name>M5Q1E2_DESAF</name>
<organism evidence="2 3">
    <name type="scientific">Desulfocurvibacter africanus PCS</name>
    <dbReference type="NCBI Taxonomy" id="1262666"/>
    <lineage>
        <taxon>Bacteria</taxon>
        <taxon>Pseudomonadati</taxon>
        <taxon>Thermodesulfobacteriota</taxon>
        <taxon>Desulfovibrionia</taxon>
        <taxon>Desulfovibrionales</taxon>
        <taxon>Desulfovibrionaceae</taxon>
        <taxon>Desulfocurvibacter</taxon>
    </lineage>
</organism>
<sequence>MLERRSELRFQLKLEAMVEEARGQDAIILRTRDVSSVGVFLHGQEQGTDGLTYCQGDLLLVQIYLPAFRPKNGRIMSVVRAEGRVVRLEEQGLAIRFRRESRIEPLDV</sequence>
<evidence type="ECO:0000259" key="1">
    <source>
        <dbReference type="Pfam" id="PF07238"/>
    </source>
</evidence>
<dbReference type="AlphaFoldDB" id="M5Q1E2"/>
<reference evidence="2 3" key="1">
    <citation type="journal article" date="2013" name="Genome Announc.">
        <title>Draft Genome Sequence for Desulfovibrio africanus Strain PCS.</title>
        <authorList>
            <person name="Brown S.D."/>
            <person name="Utturkar S.M."/>
            <person name="Arkin A.P."/>
            <person name="Deutschbauer A.M."/>
            <person name="Elias D.A."/>
            <person name="Hazen T.C."/>
            <person name="Chakraborty R."/>
        </authorList>
    </citation>
    <scope>NUCLEOTIDE SEQUENCE [LARGE SCALE GENOMIC DNA]</scope>
    <source>
        <strain evidence="2 3">PCS</strain>
    </source>
</reference>
<dbReference type="Pfam" id="PF07238">
    <property type="entry name" value="PilZ"/>
    <property type="match status" value="1"/>
</dbReference>
<feature type="domain" description="PilZ" evidence="1">
    <location>
        <begin position="3"/>
        <end position="100"/>
    </location>
</feature>
<dbReference type="RefSeq" id="WP_005986288.1">
    <property type="nucleotide sequence ID" value="NZ_AOSV01000018.1"/>
</dbReference>
<dbReference type="EMBL" id="AOSV01000018">
    <property type="protein sequence ID" value="EMG37496.1"/>
    <property type="molecule type" value="Genomic_DNA"/>
</dbReference>
<proteinExistence type="predicted"/>
<evidence type="ECO:0000313" key="2">
    <source>
        <dbReference type="EMBL" id="EMG37496.1"/>
    </source>
</evidence>
<dbReference type="PATRIC" id="fig|1262666.3.peg.1811"/>
<dbReference type="Gene3D" id="2.40.10.220">
    <property type="entry name" value="predicted glycosyltransferase like domains"/>
    <property type="match status" value="1"/>
</dbReference>
<protein>
    <submittedName>
        <fullName evidence="2">PilZ domain-containing protein</fullName>
    </submittedName>
</protein>
<evidence type="ECO:0000313" key="3">
    <source>
        <dbReference type="Proteomes" id="UP000011922"/>
    </source>
</evidence>
<gene>
    <name evidence="2" type="ORF">PCS_01787</name>
</gene>
<accession>M5Q1E2</accession>
<comment type="caution">
    <text evidence="2">The sequence shown here is derived from an EMBL/GenBank/DDBJ whole genome shotgun (WGS) entry which is preliminary data.</text>
</comment>
<dbReference type="GO" id="GO:0035438">
    <property type="term" value="F:cyclic-di-GMP binding"/>
    <property type="evidence" value="ECO:0007669"/>
    <property type="project" value="InterPro"/>
</dbReference>